<dbReference type="CDD" id="cd07944">
    <property type="entry name" value="DRE_TIM_HOA_like"/>
    <property type="match status" value="1"/>
</dbReference>
<evidence type="ECO:0000313" key="3">
    <source>
        <dbReference type="EMBL" id="MCU6745732.1"/>
    </source>
</evidence>
<dbReference type="Gene3D" id="3.20.20.70">
    <property type="entry name" value="Aldolase class I"/>
    <property type="match status" value="1"/>
</dbReference>
<evidence type="ECO:0000313" key="4">
    <source>
        <dbReference type="Proteomes" id="UP001652432"/>
    </source>
</evidence>
<dbReference type="RefSeq" id="WP_262575774.1">
    <property type="nucleotide sequence ID" value="NZ_JAOQKJ010000016.1"/>
</dbReference>
<sequence length="327" mass="37019">MSRQRQGSLVSYRPDIKVLDCTMRDGGLVNNFAFTDEFVKDLYLANIKAGVDYMEFGYKASSEIFDPQKFGKWKFCKEKDIRDIVGDNKTDMKLSVMADVGRTDYKKDILNKKDSVIDLIRVATYINTIPAAIEMLEDAKKKGYETTVNIMAVSKVNDEELDAGLELLAQSSADVIYLVDSFGAFYPEQIERLSDKYLNVAAKYNKKIGIHAHNNQQLAFANTIEALSRGVSYLDATVSGMGRGAGNCYMELLLSFLRNPKYNKIAIMNFVEKHILKLKEEGAVWGFDLPYLLTGILNSHPSSAIQFEKEKRTDYAMFYQELIDNTL</sequence>
<feature type="domain" description="Pyruvate carboxyltransferase" evidence="2">
    <location>
        <begin position="16"/>
        <end position="272"/>
    </location>
</feature>
<dbReference type="PANTHER" id="PTHR10277:SF9">
    <property type="entry name" value="2-ISOPROPYLMALATE SYNTHASE 1, CHLOROPLASTIC-RELATED"/>
    <property type="match status" value="1"/>
</dbReference>
<organism evidence="3 4">
    <name type="scientific">Suilimivivens aceti</name>
    <dbReference type="NCBI Taxonomy" id="2981774"/>
    <lineage>
        <taxon>Bacteria</taxon>
        <taxon>Bacillati</taxon>
        <taxon>Bacillota</taxon>
        <taxon>Clostridia</taxon>
        <taxon>Lachnospirales</taxon>
        <taxon>Lachnospiraceae</taxon>
        <taxon>Suilimivivens</taxon>
    </lineage>
</organism>
<reference evidence="3 4" key="1">
    <citation type="journal article" date="2021" name="ISME Commun">
        <title>Automated analysis of genomic sequences facilitates high-throughput and comprehensive description of bacteria.</title>
        <authorList>
            <person name="Hitch T.C.A."/>
        </authorList>
    </citation>
    <scope>NUCLEOTIDE SEQUENCE [LARGE SCALE GENOMIC DNA]</scope>
    <source>
        <strain evidence="3 4">Sanger_18</strain>
    </source>
</reference>
<keyword evidence="4" id="KW-1185">Reference proteome</keyword>
<dbReference type="PROSITE" id="PS50991">
    <property type="entry name" value="PYR_CT"/>
    <property type="match status" value="1"/>
</dbReference>
<dbReference type="Proteomes" id="UP001652432">
    <property type="component" value="Unassembled WGS sequence"/>
</dbReference>
<keyword evidence="1" id="KW-0464">Manganese</keyword>
<protein>
    <submittedName>
        <fullName evidence="3">Aldolase catalytic domain-containing protein</fullName>
    </submittedName>
</protein>
<proteinExistence type="predicted"/>
<dbReference type="EMBL" id="JAOQKJ010000016">
    <property type="protein sequence ID" value="MCU6745732.1"/>
    <property type="molecule type" value="Genomic_DNA"/>
</dbReference>
<name>A0ABT2T662_9FIRM</name>
<accession>A0ABT2T662</accession>
<evidence type="ECO:0000259" key="2">
    <source>
        <dbReference type="PROSITE" id="PS50991"/>
    </source>
</evidence>
<dbReference type="InterPro" id="IPR050073">
    <property type="entry name" value="2-IPM_HCS-like"/>
</dbReference>
<dbReference type="Pfam" id="PF00682">
    <property type="entry name" value="HMGL-like"/>
    <property type="match status" value="1"/>
</dbReference>
<dbReference type="InterPro" id="IPR013785">
    <property type="entry name" value="Aldolase_TIM"/>
</dbReference>
<gene>
    <name evidence="3" type="ORF">OCV77_14750</name>
</gene>
<evidence type="ECO:0000256" key="1">
    <source>
        <dbReference type="ARBA" id="ARBA00023211"/>
    </source>
</evidence>
<dbReference type="InterPro" id="IPR000891">
    <property type="entry name" value="PYR_CT"/>
</dbReference>
<comment type="caution">
    <text evidence="3">The sequence shown here is derived from an EMBL/GenBank/DDBJ whole genome shotgun (WGS) entry which is preliminary data.</text>
</comment>
<dbReference type="SUPFAM" id="SSF51569">
    <property type="entry name" value="Aldolase"/>
    <property type="match status" value="1"/>
</dbReference>
<dbReference type="PANTHER" id="PTHR10277">
    <property type="entry name" value="HOMOCITRATE SYNTHASE-RELATED"/>
    <property type="match status" value="1"/>
</dbReference>